<dbReference type="GeneID" id="89952482"/>
<protein>
    <submittedName>
        <fullName evidence="2">LRR receptor-like serine/threonine-protein kinase RGI2</fullName>
        <ecNumber evidence="2">3.4.25.1</ecNumber>
    </submittedName>
</protein>
<dbReference type="EMBL" id="JASEJX010000012">
    <property type="protein sequence ID" value="KAK4518577.1"/>
    <property type="molecule type" value="Genomic_DNA"/>
</dbReference>
<accession>A0AAN7DKD6</accession>
<keyword evidence="3" id="KW-1185">Reference proteome</keyword>
<dbReference type="Proteomes" id="UP001304243">
    <property type="component" value="Unassembled WGS sequence"/>
</dbReference>
<keyword evidence="1" id="KW-0472">Membrane</keyword>
<keyword evidence="2" id="KW-0378">Hydrolase</keyword>
<feature type="transmembrane region" description="Helical" evidence="1">
    <location>
        <begin position="89"/>
        <end position="108"/>
    </location>
</feature>
<gene>
    <name evidence="2" type="primary">RCH1_3</name>
    <name evidence="2" type="ORF">ATC70_008796</name>
</gene>
<dbReference type="AlphaFoldDB" id="A0AAN7DKD6"/>
<sequence>MRFHIKASAENSLWILLFPPLMKDNIIIDIEDNSVIEAAENQGATIIEKYLFFIGFAVPVAWFIGSSSCGKDNKELCYSAFVWKKRCRIAATLSLTLLIVIAAVVMVVNPQLFGLKTEFTGAQTSSATNNAIRPGVPIIGTNDWGDTVAGITVDST</sequence>
<name>A0AAN7DKD6_9FUNG</name>
<keyword evidence="1" id="KW-1133">Transmembrane helix</keyword>
<keyword evidence="2" id="KW-0808">Transferase</keyword>
<keyword evidence="1" id="KW-0812">Transmembrane</keyword>
<proteinExistence type="predicted"/>
<dbReference type="RefSeq" id="XP_064685243.1">
    <property type="nucleotide sequence ID" value="XM_064828041.1"/>
</dbReference>
<keyword evidence="2" id="KW-0418">Kinase</keyword>
<dbReference type="GO" id="GO:0016787">
    <property type="term" value="F:hydrolase activity"/>
    <property type="evidence" value="ECO:0007669"/>
    <property type="project" value="UniProtKB-KW"/>
</dbReference>
<dbReference type="GO" id="GO:0016301">
    <property type="term" value="F:kinase activity"/>
    <property type="evidence" value="ECO:0007669"/>
    <property type="project" value="UniProtKB-KW"/>
</dbReference>
<keyword evidence="2" id="KW-0675">Receptor</keyword>
<feature type="transmembrane region" description="Helical" evidence="1">
    <location>
        <begin position="50"/>
        <end position="69"/>
    </location>
</feature>
<evidence type="ECO:0000256" key="1">
    <source>
        <dbReference type="SAM" id="Phobius"/>
    </source>
</evidence>
<reference evidence="2 3" key="1">
    <citation type="submission" date="2022-11" db="EMBL/GenBank/DDBJ databases">
        <title>Mucor velutinosus strain NIH1002 WGS.</title>
        <authorList>
            <person name="Subramanian P."/>
            <person name="Mullikin J.C."/>
            <person name="Segre J.A."/>
            <person name="Zelazny A.M."/>
        </authorList>
    </citation>
    <scope>NUCLEOTIDE SEQUENCE [LARGE SCALE GENOMIC DNA]</scope>
    <source>
        <strain evidence="2 3">NIH1002</strain>
    </source>
</reference>
<organism evidence="2 3">
    <name type="scientific">Mucor velutinosus</name>
    <dbReference type="NCBI Taxonomy" id="708070"/>
    <lineage>
        <taxon>Eukaryota</taxon>
        <taxon>Fungi</taxon>
        <taxon>Fungi incertae sedis</taxon>
        <taxon>Mucoromycota</taxon>
        <taxon>Mucoromycotina</taxon>
        <taxon>Mucoromycetes</taxon>
        <taxon>Mucorales</taxon>
        <taxon>Mucorineae</taxon>
        <taxon>Mucoraceae</taxon>
        <taxon>Mucor</taxon>
    </lineage>
</organism>
<dbReference type="EC" id="3.4.25.1" evidence="2"/>
<comment type="caution">
    <text evidence="2">The sequence shown here is derived from an EMBL/GenBank/DDBJ whole genome shotgun (WGS) entry which is preliminary data.</text>
</comment>
<evidence type="ECO:0000313" key="3">
    <source>
        <dbReference type="Proteomes" id="UP001304243"/>
    </source>
</evidence>
<evidence type="ECO:0000313" key="2">
    <source>
        <dbReference type="EMBL" id="KAK4518577.1"/>
    </source>
</evidence>